<name>A0ACB9R1U9_9MYRT</name>
<organism evidence="1 2">
    <name type="scientific">Melastoma candidum</name>
    <dbReference type="NCBI Taxonomy" id="119954"/>
    <lineage>
        <taxon>Eukaryota</taxon>
        <taxon>Viridiplantae</taxon>
        <taxon>Streptophyta</taxon>
        <taxon>Embryophyta</taxon>
        <taxon>Tracheophyta</taxon>
        <taxon>Spermatophyta</taxon>
        <taxon>Magnoliopsida</taxon>
        <taxon>eudicotyledons</taxon>
        <taxon>Gunneridae</taxon>
        <taxon>Pentapetalae</taxon>
        <taxon>rosids</taxon>
        <taxon>malvids</taxon>
        <taxon>Myrtales</taxon>
        <taxon>Melastomataceae</taxon>
        <taxon>Melastomatoideae</taxon>
        <taxon>Melastomateae</taxon>
        <taxon>Melastoma</taxon>
    </lineage>
</organism>
<proteinExistence type="predicted"/>
<gene>
    <name evidence="1" type="ORF">MLD38_009956</name>
</gene>
<protein>
    <submittedName>
        <fullName evidence="1">Uncharacterized protein</fullName>
    </submittedName>
</protein>
<dbReference type="Proteomes" id="UP001057402">
    <property type="component" value="Chromosome 4"/>
</dbReference>
<accession>A0ACB9R1U9</accession>
<reference evidence="2" key="1">
    <citation type="journal article" date="2023" name="Front. Plant Sci.">
        <title>Chromosomal-level genome assembly of Melastoma candidum provides insights into trichome evolution.</title>
        <authorList>
            <person name="Zhong Y."/>
            <person name="Wu W."/>
            <person name="Sun C."/>
            <person name="Zou P."/>
            <person name="Liu Y."/>
            <person name="Dai S."/>
            <person name="Zhou R."/>
        </authorList>
    </citation>
    <scope>NUCLEOTIDE SEQUENCE [LARGE SCALE GENOMIC DNA]</scope>
</reference>
<keyword evidence="2" id="KW-1185">Reference proteome</keyword>
<evidence type="ECO:0000313" key="2">
    <source>
        <dbReference type="Proteomes" id="UP001057402"/>
    </source>
</evidence>
<dbReference type="EMBL" id="CM042883">
    <property type="protein sequence ID" value="KAI4371629.1"/>
    <property type="molecule type" value="Genomic_DNA"/>
</dbReference>
<sequence length="179" mass="20308">MLGDRQDAGSSLSELILASKNTSTLGLHPVLLHAADDRDSSRVRPTTTWLVRVSPPKRPPPQVLPEERQDEHEDEIPSRFACVTCFQGFGSLLGIPPPCKKKLYREVRQRHWGSGWLRFRLPQNRMRVWLGTYETAEAAGYAYDQAAYKLRGEYARLNFSQPRRPPPSWVSRTGPGLTP</sequence>
<comment type="caution">
    <text evidence="1">The sequence shown here is derived from an EMBL/GenBank/DDBJ whole genome shotgun (WGS) entry which is preliminary data.</text>
</comment>
<evidence type="ECO:0000313" key="1">
    <source>
        <dbReference type="EMBL" id="KAI4371629.1"/>
    </source>
</evidence>